<accession>A0A543CPK1</accession>
<dbReference type="AlphaFoldDB" id="A0A543CPK1"/>
<dbReference type="EMBL" id="VFOZ01000001">
    <property type="protein sequence ID" value="TQL99026.1"/>
    <property type="molecule type" value="Genomic_DNA"/>
</dbReference>
<dbReference type="InterPro" id="IPR032710">
    <property type="entry name" value="NTF2-like_dom_sf"/>
</dbReference>
<reference evidence="2 3" key="1">
    <citation type="submission" date="2019-06" db="EMBL/GenBank/DDBJ databases">
        <title>Sequencing the genomes of 1000 actinobacteria strains.</title>
        <authorList>
            <person name="Klenk H.-P."/>
        </authorList>
    </citation>
    <scope>NUCLEOTIDE SEQUENCE [LARGE SCALE GENOMIC DNA]</scope>
    <source>
        <strain evidence="2 3">DSM 102200</strain>
    </source>
</reference>
<comment type="caution">
    <text evidence="2">The sequence shown here is derived from an EMBL/GenBank/DDBJ whole genome shotgun (WGS) entry which is preliminary data.</text>
</comment>
<evidence type="ECO:0000313" key="3">
    <source>
        <dbReference type="Proteomes" id="UP000316096"/>
    </source>
</evidence>
<dbReference type="OrthoDB" id="8684708at2"/>
<dbReference type="Pfam" id="PF12680">
    <property type="entry name" value="SnoaL_2"/>
    <property type="match status" value="1"/>
</dbReference>
<dbReference type="Gene3D" id="3.10.450.50">
    <property type="match status" value="1"/>
</dbReference>
<sequence length="103" mass="11418">MNELIQRYFDLAVASDLSPYFAQFAEDALVEDEGRERRGIDAIRAWRGEVPPVEYAIKDVVPDGAGETARVDIAGDFPGSPVCLTFHFEFTADGRISVLTIRP</sequence>
<name>A0A543CPK1_9ACTN</name>
<proteinExistence type="predicted"/>
<keyword evidence="3" id="KW-1185">Reference proteome</keyword>
<feature type="domain" description="SnoaL-like" evidence="1">
    <location>
        <begin position="5"/>
        <end position="97"/>
    </location>
</feature>
<evidence type="ECO:0000259" key="1">
    <source>
        <dbReference type="Pfam" id="PF12680"/>
    </source>
</evidence>
<protein>
    <submittedName>
        <fullName evidence="2">SnoaL-like protein</fullName>
    </submittedName>
</protein>
<dbReference type="SUPFAM" id="SSF54427">
    <property type="entry name" value="NTF2-like"/>
    <property type="match status" value="1"/>
</dbReference>
<gene>
    <name evidence="2" type="ORF">FB559_4679</name>
</gene>
<dbReference type="Proteomes" id="UP000316096">
    <property type="component" value="Unassembled WGS sequence"/>
</dbReference>
<evidence type="ECO:0000313" key="2">
    <source>
        <dbReference type="EMBL" id="TQL99026.1"/>
    </source>
</evidence>
<dbReference type="InterPro" id="IPR037401">
    <property type="entry name" value="SnoaL-like"/>
</dbReference>
<organism evidence="2 3">
    <name type="scientific">Actinoallomurus bryophytorum</name>
    <dbReference type="NCBI Taxonomy" id="1490222"/>
    <lineage>
        <taxon>Bacteria</taxon>
        <taxon>Bacillati</taxon>
        <taxon>Actinomycetota</taxon>
        <taxon>Actinomycetes</taxon>
        <taxon>Streptosporangiales</taxon>
        <taxon>Thermomonosporaceae</taxon>
        <taxon>Actinoallomurus</taxon>
    </lineage>
</organism>
<dbReference type="RefSeq" id="WP_141957556.1">
    <property type="nucleotide sequence ID" value="NZ_VFOZ01000001.1"/>
</dbReference>